<protein>
    <submittedName>
        <fullName evidence="2">Transposase</fullName>
    </submittedName>
</protein>
<comment type="caution">
    <text evidence="2">The sequence shown here is derived from an EMBL/GenBank/DDBJ whole genome shotgun (WGS) entry which is preliminary data.</text>
</comment>
<dbReference type="InterPro" id="IPR036397">
    <property type="entry name" value="RNaseH_sf"/>
</dbReference>
<dbReference type="EMBL" id="CAVP010052081">
    <property type="protein sequence ID" value="CDL93732.1"/>
    <property type="molecule type" value="Genomic_DNA"/>
</dbReference>
<feature type="domain" description="Tc1-like transposase DDE" evidence="1">
    <location>
        <begin position="18"/>
        <end position="71"/>
    </location>
</feature>
<sequence>MDSVEYQRVLEERLLPFLRQHCRRSLVFMHDNAAVHVIRFTSDWIASRNITVLEWPARSPDLNPMEIVKKIYDEAKQCNTVEELKLSILDAWTNLDPTLIASLVETIPRRIGEVLANNGGPTLIKKL</sequence>
<name>W6NN59_HAECO</name>
<gene>
    <name evidence="2" type="ORF">HCOI_00084000</name>
</gene>
<dbReference type="AlphaFoldDB" id="W6NN59"/>
<accession>W6NN59</accession>
<dbReference type="InterPro" id="IPR038717">
    <property type="entry name" value="Tc1-like_DDE_dom"/>
</dbReference>
<reference evidence="2" key="1">
    <citation type="submission" date="2013-03" db="EMBL/GenBank/DDBJ databases">
        <authorList>
            <person name="Aslett M."/>
        </authorList>
    </citation>
    <scope>NUCLEOTIDE SEQUENCE [LARGE SCALE GENOMIC DNA]</scope>
    <source>
        <strain evidence="2">ISE/inbred ISE</strain>
    </source>
</reference>
<dbReference type="Pfam" id="PF13358">
    <property type="entry name" value="DDE_3"/>
    <property type="match status" value="1"/>
</dbReference>
<organism evidence="2">
    <name type="scientific">Haemonchus contortus</name>
    <name type="common">Barber pole worm</name>
    <dbReference type="NCBI Taxonomy" id="6289"/>
    <lineage>
        <taxon>Eukaryota</taxon>
        <taxon>Metazoa</taxon>
        <taxon>Ecdysozoa</taxon>
        <taxon>Nematoda</taxon>
        <taxon>Chromadorea</taxon>
        <taxon>Rhabditida</taxon>
        <taxon>Rhabditina</taxon>
        <taxon>Rhabditomorpha</taxon>
        <taxon>Strongyloidea</taxon>
        <taxon>Trichostrongylidae</taxon>
        <taxon>Haemonchus</taxon>
    </lineage>
</organism>
<proteinExistence type="predicted"/>
<evidence type="ECO:0000313" key="2">
    <source>
        <dbReference type="EMBL" id="CDL93732.1"/>
    </source>
</evidence>
<dbReference type="Gene3D" id="3.30.420.10">
    <property type="entry name" value="Ribonuclease H-like superfamily/Ribonuclease H"/>
    <property type="match status" value="1"/>
</dbReference>
<reference evidence="2" key="2">
    <citation type="submission" date="2013-05" db="EMBL/GenBank/DDBJ databases">
        <title>The genome and transcriptome of Haemonchus contortus: a key model parasite for drug and vaccine discovery.</title>
        <authorList>
            <person name="Laing R."/>
            <person name="Kikuchi T."/>
            <person name="Martinelli A."/>
            <person name="Tsai I.J."/>
            <person name="Beech R.N."/>
            <person name="Redman E."/>
            <person name="Holroyd N."/>
            <person name="Bartley D.J."/>
            <person name="Beasley H."/>
            <person name="Britton C."/>
            <person name="Curran D."/>
            <person name="Devaney E."/>
            <person name="Gilabert A."/>
            <person name="Jackson F."/>
            <person name="Hunt M."/>
            <person name="Johnston S."/>
            <person name="Kryukov I."/>
            <person name="Li K."/>
            <person name="Morrison A.A."/>
            <person name="Reid A.J."/>
            <person name="Sargison N."/>
            <person name="Saunders G."/>
            <person name="Wasmuth J.D."/>
            <person name="Wolstenholme A."/>
            <person name="Berriman M."/>
            <person name="Gilleard J.S."/>
            <person name="Cotton J.A."/>
        </authorList>
    </citation>
    <scope>NUCLEOTIDE SEQUENCE [LARGE SCALE GENOMIC DNA]</scope>
    <source>
        <strain evidence="2">ISE/inbred ISE</strain>
    </source>
</reference>
<evidence type="ECO:0000259" key="1">
    <source>
        <dbReference type="Pfam" id="PF13358"/>
    </source>
</evidence>
<dbReference type="GO" id="GO:0003676">
    <property type="term" value="F:nucleic acid binding"/>
    <property type="evidence" value="ECO:0007669"/>
    <property type="project" value="InterPro"/>
</dbReference>